<dbReference type="Pfam" id="PF13927">
    <property type="entry name" value="Ig_3"/>
    <property type="match status" value="1"/>
</dbReference>
<evidence type="ECO:0000256" key="1">
    <source>
        <dbReference type="ARBA" id="ARBA00022729"/>
    </source>
</evidence>
<dbReference type="Ensembl" id="ENSRNOT00000088925.3">
    <property type="protein sequence ID" value="ENSRNOP00000073178.2"/>
    <property type="gene ID" value="ENSRNOG00000062379.2"/>
</dbReference>
<reference evidence="6" key="1">
    <citation type="submission" date="2024-01" db="EMBL/GenBank/DDBJ databases">
        <title>GRCr8: a new rat reference genome assembly contstructed from accurate long reads and long range scaffolding.</title>
        <authorList>
            <person name="Doris P.A."/>
            <person name="Kalbfleisch T."/>
            <person name="Li K."/>
            <person name="Howe K."/>
            <person name="Wood J."/>
        </authorList>
    </citation>
    <scope>NUCLEOTIDE SEQUENCE [LARGE SCALE GENOMIC DNA]</scope>
    <source>
        <strain evidence="6">Brown Norway</strain>
    </source>
</reference>
<dbReference type="GeneID" id="308394"/>
<protein>
    <submittedName>
        <fullName evidence="6">Pregnancy specific glycoprotein 16</fullName>
    </submittedName>
</protein>
<proteinExistence type="inferred from homology"/>
<dbReference type="Bgee" id="ENSRNOG00000042250">
    <property type="expression patterns" value="Expressed in Ammon's horn"/>
</dbReference>
<keyword evidence="7" id="KW-1185">Reference proteome</keyword>
<dbReference type="Proteomes" id="UP000002494">
    <property type="component" value="Chromosome 1"/>
</dbReference>
<evidence type="ECO:0000256" key="3">
    <source>
        <dbReference type="ARBA" id="ARBA00023319"/>
    </source>
</evidence>
<dbReference type="SUPFAM" id="SSF48726">
    <property type="entry name" value="Immunoglobulin"/>
    <property type="match status" value="4"/>
</dbReference>
<gene>
    <name evidence="6 8" type="primary">Psg16</name>
</gene>
<evidence type="ECO:0000259" key="5">
    <source>
        <dbReference type="PROSITE" id="PS50835"/>
    </source>
</evidence>
<sequence length="480" mass="53789">MTVRRQMEASSVFPFKGCTPCQGFLLTASLLTCLLLTTAQVTIESVPSQVVEGDNVLLLVHNLPENIIVLAWFRRLRNMNRAIGLYALNIKVSMMGPVHSGRETVYSNGSLWICNVTQKDTGFYILQTLNRHGEMVSRTSIYLYVYSSLLTGRHTPTFSQLSIESVPPNVAEGASVFLQVHNLPENLRVLFWYKGVVVSNNLEIARHIKAKNSSVPGPAHSGRETVYSNGSLLLQNVTRNDTGFYTLRTLSRYRKIELAHVQLQVDTSLSSSCYLVTSAQLMIDPLPRHAAEGESVLLQVHNLPEDLQFFSWYKRVSSIQVLKIADYIRATNSIIKGPAQSRRETVYTNGSLLLQHLTEKDTGLYTLQTIDRNFNIETAPVQVTVHKPVTQPFMRVTNRTVRVQSSVVFTCFSDNTGICMHWFFNNKSVQLTQRIALSPSKCHLSIDPVSWEDAGQYQCEVSNPVSSKTSLPVSLAVMDE</sequence>
<dbReference type="CDD" id="cd05740">
    <property type="entry name" value="IgI_hCEACAM_2_4_6_like"/>
    <property type="match status" value="1"/>
</dbReference>
<feature type="domain" description="Ig-like" evidence="5">
    <location>
        <begin position="388"/>
        <end position="476"/>
    </location>
</feature>
<dbReference type="PANTHER" id="PTHR44427:SF1">
    <property type="entry name" value="CARCINOEMBRYONIC ANTIGEN-RELATED CELL ADHESION MOLECULE 1"/>
    <property type="match status" value="1"/>
</dbReference>
<dbReference type="InterPro" id="IPR013106">
    <property type="entry name" value="Ig_V-set"/>
</dbReference>
<dbReference type="RefSeq" id="NP_001020850.2">
    <property type="nucleotide sequence ID" value="NM_001025679.2"/>
</dbReference>
<reference evidence="6" key="3">
    <citation type="submission" date="2025-09" db="UniProtKB">
        <authorList>
            <consortium name="Ensembl"/>
        </authorList>
    </citation>
    <scope>IDENTIFICATION</scope>
    <source>
        <strain evidence="6">Brown Norway</strain>
    </source>
</reference>
<reference evidence="6" key="2">
    <citation type="submission" date="2025-08" db="UniProtKB">
        <authorList>
            <consortium name="Ensembl"/>
        </authorList>
    </citation>
    <scope>IDENTIFICATION</scope>
    <source>
        <strain evidence="6">Brown Norway</strain>
    </source>
</reference>
<accession>A0A0G2K4U5</accession>
<dbReference type="SMART" id="SM00408">
    <property type="entry name" value="IGc2"/>
    <property type="match status" value="1"/>
</dbReference>
<dbReference type="Pfam" id="PF07686">
    <property type="entry name" value="V-set"/>
    <property type="match status" value="3"/>
</dbReference>
<name>A0A0G2K4U5_RAT</name>
<evidence type="ECO:0000313" key="7">
    <source>
        <dbReference type="Proteomes" id="UP000002494"/>
    </source>
</evidence>
<dbReference type="VEuPathDB" id="HostDB:ENSRNOG00000038101"/>
<evidence type="ECO:0000313" key="6">
    <source>
        <dbReference type="Ensembl" id="ENSRNOP00000073178.2"/>
    </source>
</evidence>
<keyword evidence="3" id="KW-0393">Immunoglobulin domain</keyword>
<dbReference type="InterPro" id="IPR003598">
    <property type="entry name" value="Ig_sub2"/>
</dbReference>
<dbReference type="InterPro" id="IPR013783">
    <property type="entry name" value="Ig-like_fold"/>
</dbReference>
<dbReference type="SMART" id="SM00409">
    <property type="entry name" value="IG"/>
    <property type="match status" value="4"/>
</dbReference>
<dbReference type="InterPro" id="IPR050831">
    <property type="entry name" value="CEA_cell_adhesion"/>
</dbReference>
<keyword evidence="1" id="KW-0732">Signal</keyword>
<organism evidence="6 7">
    <name type="scientific">Rattus norvegicus</name>
    <name type="common">Rat</name>
    <dbReference type="NCBI Taxonomy" id="10116"/>
    <lineage>
        <taxon>Eukaryota</taxon>
        <taxon>Metazoa</taxon>
        <taxon>Chordata</taxon>
        <taxon>Craniata</taxon>
        <taxon>Vertebrata</taxon>
        <taxon>Euteleostomi</taxon>
        <taxon>Mammalia</taxon>
        <taxon>Eutheria</taxon>
        <taxon>Euarchontoglires</taxon>
        <taxon>Glires</taxon>
        <taxon>Rodentia</taxon>
        <taxon>Myomorpha</taxon>
        <taxon>Muroidea</taxon>
        <taxon>Muridae</taxon>
        <taxon>Murinae</taxon>
        <taxon>Rattus</taxon>
    </lineage>
</organism>
<keyword evidence="2" id="KW-0325">Glycoprotein</keyword>
<evidence type="ECO:0000256" key="2">
    <source>
        <dbReference type="ARBA" id="ARBA00023180"/>
    </source>
</evidence>
<dbReference type="InterPro" id="IPR003599">
    <property type="entry name" value="Ig_sub"/>
</dbReference>
<dbReference type="Gene3D" id="2.60.40.10">
    <property type="entry name" value="Immunoglobulins"/>
    <property type="match status" value="4"/>
</dbReference>
<dbReference type="RGD" id="1563849">
    <property type="gene designation" value="Psg16"/>
</dbReference>
<dbReference type="CDD" id="cd05774">
    <property type="entry name" value="IgV_CEACAM_D1"/>
    <property type="match status" value="3"/>
</dbReference>
<dbReference type="PaxDb" id="10116-ENSRNOP00000054868"/>
<dbReference type="PANTHER" id="PTHR44427">
    <property type="entry name" value="CARCINOEMBRYONIC ANTIGEN-RELATED CELL ADHESION MOLECULE 19"/>
    <property type="match status" value="1"/>
</dbReference>
<evidence type="ECO:0000313" key="8">
    <source>
        <dbReference type="RGD" id="1563849"/>
    </source>
</evidence>
<dbReference type="PROSITE" id="PS50835">
    <property type="entry name" value="IG_LIKE"/>
    <property type="match status" value="1"/>
</dbReference>
<dbReference type="eggNOG" id="ENOG502S42Z">
    <property type="taxonomic scope" value="Eukaryota"/>
</dbReference>
<dbReference type="InterPro" id="IPR007110">
    <property type="entry name" value="Ig-like_dom"/>
</dbReference>
<comment type="similarity">
    <text evidence="4">Belongs to the immunoglobulin superfamily. CEA family.</text>
</comment>
<dbReference type="InterPro" id="IPR036179">
    <property type="entry name" value="Ig-like_dom_sf"/>
</dbReference>
<evidence type="ECO:0000256" key="4">
    <source>
        <dbReference type="ARBA" id="ARBA00038222"/>
    </source>
</evidence>
<dbReference type="GeneTree" id="ENSGT01100000263479"/>